<evidence type="ECO:0000256" key="2">
    <source>
        <dbReference type="RuleBase" id="RU003750"/>
    </source>
</evidence>
<proteinExistence type="inferred from homology"/>
<feature type="transmembrane region" description="Helical" evidence="3">
    <location>
        <begin position="78"/>
        <end position="108"/>
    </location>
</feature>
<keyword evidence="3" id="KW-0812">Transmembrane</keyword>
<dbReference type="RefSeq" id="WP_271176896.1">
    <property type="nucleotide sequence ID" value="NZ_BAAAJO010000005.1"/>
</dbReference>
<dbReference type="InterPro" id="IPR000462">
    <property type="entry name" value="CDP-OH_P_trans"/>
</dbReference>
<dbReference type="Gene3D" id="1.20.120.1760">
    <property type="match status" value="1"/>
</dbReference>
<organism evidence="4 5">
    <name type="scientific">Leifsonia poae</name>
    <dbReference type="NCBI Taxonomy" id="110933"/>
    <lineage>
        <taxon>Bacteria</taxon>
        <taxon>Bacillati</taxon>
        <taxon>Actinomycetota</taxon>
        <taxon>Actinomycetes</taxon>
        <taxon>Micrococcales</taxon>
        <taxon>Microbacteriaceae</taxon>
        <taxon>Leifsonia</taxon>
    </lineage>
</organism>
<reference evidence="4" key="2">
    <citation type="submission" date="2023-01" db="EMBL/GenBank/DDBJ databases">
        <authorList>
            <person name="Sun Q."/>
            <person name="Evtushenko L."/>
        </authorList>
    </citation>
    <scope>NUCLEOTIDE SEQUENCE</scope>
    <source>
        <strain evidence="4">VKM Ac-1401</strain>
    </source>
</reference>
<name>A0A9W6H9J7_9MICO</name>
<keyword evidence="5" id="KW-1185">Reference proteome</keyword>
<gene>
    <name evidence="4" type="ORF">GCM10017584_18110</name>
</gene>
<dbReference type="Proteomes" id="UP001142372">
    <property type="component" value="Unassembled WGS sequence"/>
</dbReference>
<feature type="transmembrane region" description="Helical" evidence="3">
    <location>
        <begin position="38"/>
        <end position="57"/>
    </location>
</feature>
<reference evidence="4" key="1">
    <citation type="journal article" date="2014" name="Int. J. Syst. Evol. Microbiol.">
        <title>Complete genome sequence of Corynebacterium casei LMG S-19264T (=DSM 44701T), isolated from a smear-ripened cheese.</title>
        <authorList>
            <consortium name="US DOE Joint Genome Institute (JGI-PGF)"/>
            <person name="Walter F."/>
            <person name="Albersmeier A."/>
            <person name="Kalinowski J."/>
            <person name="Ruckert C."/>
        </authorList>
    </citation>
    <scope>NUCLEOTIDE SEQUENCE</scope>
    <source>
        <strain evidence="4">VKM Ac-1401</strain>
    </source>
</reference>
<feature type="transmembrane region" description="Helical" evidence="3">
    <location>
        <begin position="136"/>
        <end position="162"/>
    </location>
</feature>
<keyword evidence="3" id="KW-1133">Transmembrane helix</keyword>
<dbReference type="InterPro" id="IPR048254">
    <property type="entry name" value="CDP_ALCOHOL_P_TRANSF_CS"/>
</dbReference>
<dbReference type="GO" id="GO:0008654">
    <property type="term" value="P:phospholipid biosynthetic process"/>
    <property type="evidence" value="ECO:0007669"/>
    <property type="project" value="InterPro"/>
</dbReference>
<comment type="caution">
    <text evidence="4">The sequence shown here is derived from an EMBL/GenBank/DDBJ whole genome shotgun (WGS) entry which is preliminary data.</text>
</comment>
<comment type="similarity">
    <text evidence="2">Belongs to the CDP-alcohol phosphatidyltransferase class-I family.</text>
</comment>
<feature type="transmembrane region" description="Helical" evidence="3">
    <location>
        <begin position="182"/>
        <end position="202"/>
    </location>
</feature>
<accession>A0A9W6H9J7</accession>
<dbReference type="PROSITE" id="PS00379">
    <property type="entry name" value="CDP_ALCOHOL_P_TRANSF"/>
    <property type="match status" value="1"/>
</dbReference>
<dbReference type="InterPro" id="IPR043130">
    <property type="entry name" value="CDP-OH_PTrfase_TM_dom"/>
</dbReference>
<evidence type="ECO:0000256" key="3">
    <source>
        <dbReference type="SAM" id="Phobius"/>
    </source>
</evidence>
<dbReference type="GO" id="GO:0016780">
    <property type="term" value="F:phosphotransferase activity, for other substituted phosphate groups"/>
    <property type="evidence" value="ECO:0007669"/>
    <property type="project" value="InterPro"/>
</dbReference>
<evidence type="ECO:0000256" key="1">
    <source>
        <dbReference type="ARBA" id="ARBA00022679"/>
    </source>
</evidence>
<feature type="transmembrane region" description="Helical" evidence="3">
    <location>
        <begin position="12"/>
        <end position="32"/>
    </location>
</feature>
<dbReference type="GO" id="GO:0016020">
    <property type="term" value="C:membrane"/>
    <property type="evidence" value="ECO:0007669"/>
    <property type="project" value="InterPro"/>
</dbReference>
<dbReference type="EMBL" id="BSEN01000006">
    <property type="protein sequence ID" value="GLJ76237.1"/>
    <property type="molecule type" value="Genomic_DNA"/>
</dbReference>
<sequence length="252" mass="27124">MKRVQLEAIGWASAGAALVLFMGVLVVQWRMALLPPSGWVAVLAYLLVSNALVVRGLRRRRSARFGPANIVTAMRSTIVGVITGLVVASFTAPISIGLLVALVVPALALDAVDGWVARRTGTTSELGARFDMEVDAFLLLVLSVFVAQTMGLWVLAIGLLRYAFVAAGWALPWMRRQLPPRYWRKVVTAVAGIALAIAASGLLPGIDIALVAFALALLVESFGRDVSWLVARRRDEVGVRRAALKQSTVRSR</sequence>
<protein>
    <submittedName>
        <fullName evidence="4">Membrane protein</fullName>
    </submittedName>
</protein>
<keyword evidence="3" id="KW-0472">Membrane</keyword>
<dbReference type="Pfam" id="PF01066">
    <property type="entry name" value="CDP-OH_P_transf"/>
    <property type="match status" value="1"/>
</dbReference>
<dbReference type="AlphaFoldDB" id="A0A9W6H9J7"/>
<keyword evidence="1 2" id="KW-0808">Transferase</keyword>
<evidence type="ECO:0000313" key="5">
    <source>
        <dbReference type="Proteomes" id="UP001142372"/>
    </source>
</evidence>
<evidence type="ECO:0000313" key="4">
    <source>
        <dbReference type="EMBL" id="GLJ76237.1"/>
    </source>
</evidence>